<feature type="transmembrane region" description="Helical" evidence="10">
    <location>
        <begin position="294"/>
        <end position="315"/>
    </location>
</feature>
<dbReference type="InterPro" id="IPR002528">
    <property type="entry name" value="MATE_fam"/>
</dbReference>
<accession>A0A369LTU4</accession>
<dbReference type="RefSeq" id="WP_083808958.1">
    <property type="nucleotide sequence ID" value="NZ_CABMMS010000008.1"/>
</dbReference>
<comment type="subcellular location">
    <subcellularLocation>
        <location evidence="1">Cell membrane</location>
        <topology evidence="1">Multi-pass membrane protein</topology>
    </subcellularLocation>
</comment>
<evidence type="ECO:0000256" key="3">
    <source>
        <dbReference type="ARBA" id="ARBA00022106"/>
    </source>
</evidence>
<dbReference type="InterPro" id="IPR048279">
    <property type="entry name" value="MdtK-like"/>
</dbReference>
<dbReference type="Pfam" id="PF01554">
    <property type="entry name" value="MatE"/>
    <property type="match status" value="2"/>
</dbReference>
<feature type="transmembrane region" description="Helical" evidence="10">
    <location>
        <begin position="149"/>
        <end position="167"/>
    </location>
</feature>
<dbReference type="GO" id="GO:0015297">
    <property type="term" value="F:antiporter activity"/>
    <property type="evidence" value="ECO:0007669"/>
    <property type="project" value="InterPro"/>
</dbReference>
<dbReference type="GeneID" id="78360522"/>
<feature type="transmembrane region" description="Helical" evidence="10">
    <location>
        <begin position="112"/>
        <end position="137"/>
    </location>
</feature>
<evidence type="ECO:0000256" key="9">
    <source>
        <dbReference type="ARBA" id="ARBA00023251"/>
    </source>
</evidence>
<dbReference type="GO" id="GO:0005886">
    <property type="term" value="C:plasma membrane"/>
    <property type="evidence" value="ECO:0007669"/>
    <property type="project" value="UniProtKB-SubCell"/>
</dbReference>
<evidence type="ECO:0000256" key="8">
    <source>
        <dbReference type="ARBA" id="ARBA00023136"/>
    </source>
</evidence>
<dbReference type="GO" id="GO:0042910">
    <property type="term" value="F:xenobiotic transmembrane transporter activity"/>
    <property type="evidence" value="ECO:0007669"/>
    <property type="project" value="InterPro"/>
</dbReference>
<feature type="transmembrane region" description="Helical" evidence="10">
    <location>
        <begin position="418"/>
        <end position="438"/>
    </location>
</feature>
<organism evidence="11 12">
    <name type="scientific">Gordonibacter pamelaeae</name>
    <dbReference type="NCBI Taxonomy" id="471189"/>
    <lineage>
        <taxon>Bacteria</taxon>
        <taxon>Bacillati</taxon>
        <taxon>Actinomycetota</taxon>
        <taxon>Coriobacteriia</taxon>
        <taxon>Eggerthellales</taxon>
        <taxon>Eggerthellaceae</taxon>
        <taxon>Gordonibacter</taxon>
    </lineage>
</organism>
<feature type="transmembrane region" description="Helical" evidence="10">
    <location>
        <begin position="179"/>
        <end position="204"/>
    </location>
</feature>
<evidence type="ECO:0000256" key="2">
    <source>
        <dbReference type="ARBA" id="ARBA00008417"/>
    </source>
</evidence>
<evidence type="ECO:0000256" key="5">
    <source>
        <dbReference type="ARBA" id="ARBA00022475"/>
    </source>
</evidence>
<name>A0A369LTU4_9ACTN</name>
<dbReference type="PIRSF" id="PIRSF006603">
    <property type="entry name" value="DinF"/>
    <property type="match status" value="1"/>
</dbReference>
<feature type="transmembrane region" description="Helical" evidence="10">
    <location>
        <begin position="251"/>
        <end position="274"/>
    </location>
</feature>
<dbReference type="InterPro" id="IPR045070">
    <property type="entry name" value="MATE_MepA-like"/>
</dbReference>
<dbReference type="GO" id="GO:0046677">
    <property type="term" value="P:response to antibiotic"/>
    <property type="evidence" value="ECO:0007669"/>
    <property type="project" value="UniProtKB-KW"/>
</dbReference>
<keyword evidence="7 10" id="KW-1133">Transmembrane helix</keyword>
<comment type="similarity">
    <text evidence="2">Belongs to the multi antimicrobial extrusion (MATE) (TC 2.A.66.1) family. MepA subfamily.</text>
</comment>
<dbReference type="Proteomes" id="UP000254000">
    <property type="component" value="Unassembled WGS sequence"/>
</dbReference>
<evidence type="ECO:0000313" key="12">
    <source>
        <dbReference type="Proteomes" id="UP000254000"/>
    </source>
</evidence>
<dbReference type="EMBL" id="PPTS01000008">
    <property type="protein sequence ID" value="RDB62961.1"/>
    <property type="molecule type" value="Genomic_DNA"/>
</dbReference>
<comment type="caution">
    <text evidence="11">The sequence shown here is derived from an EMBL/GenBank/DDBJ whole genome shotgun (WGS) entry which is preliminary data.</text>
</comment>
<feature type="transmembrane region" description="Helical" evidence="10">
    <location>
        <begin position="375"/>
        <end position="397"/>
    </location>
</feature>
<evidence type="ECO:0000256" key="1">
    <source>
        <dbReference type="ARBA" id="ARBA00004651"/>
    </source>
</evidence>
<evidence type="ECO:0000256" key="10">
    <source>
        <dbReference type="SAM" id="Phobius"/>
    </source>
</evidence>
<keyword evidence="9" id="KW-0046">Antibiotic resistance</keyword>
<feature type="transmembrane region" description="Helical" evidence="10">
    <location>
        <begin position="444"/>
        <end position="464"/>
    </location>
</feature>
<dbReference type="CDD" id="cd13143">
    <property type="entry name" value="MATE_MepA_like"/>
    <property type="match status" value="1"/>
</dbReference>
<keyword evidence="6 10" id="KW-0812">Transmembrane</keyword>
<keyword evidence="5" id="KW-1003">Cell membrane</keyword>
<dbReference type="PANTHER" id="PTHR43823">
    <property type="entry name" value="SPORULATION PROTEIN YKVU"/>
    <property type="match status" value="1"/>
</dbReference>
<proteinExistence type="inferred from homology"/>
<keyword evidence="12" id="KW-1185">Reference proteome</keyword>
<keyword evidence="4" id="KW-0813">Transport</keyword>
<gene>
    <name evidence="11" type="ORF">C1877_12545</name>
</gene>
<evidence type="ECO:0000256" key="7">
    <source>
        <dbReference type="ARBA" id="ARBA00022989"/>
    </source>
</evidence>
<dbReference type="OrthoDB" id="9811110at2"/>
<feature type="transmembrane region" description="Helical" evidence="10">
    <location>
        <begin position="69"/>
        <end position="91"/>
    </location>
</feature>
<reference evidence="11 12" key="1">
    <citation type="journal article" date="2018" name="Elife">
        <title>Discovery and characterization of a prevalent human gut bacterial enzyme sufficient for the inactivation of a family of plant toxins.</title>
        <authorList>
            <person name="Koppel N."/>
            <person name="Bisanz J.E."/>
            <person name="Pandelia M.E."/>
            <person name="Turnbaugh P.J."/>
            <person name="Balskus E.P."/>
        </authorList>
    </citation>
    <scope>NUCLEOTIDE SEQUENCE [LARGE SCALE GENOMIC DNA]</scope>
    <source>
        <strain evidence="11 12">3C</strain>
    </source>
</reference>
<evidence type="ECO:0000256" key="4">
    <source>
        <dbReference type="ARBA" id="ARBA00022448"/>
    </source>
</evidence>
<feature type="transmembrane region" description="Helical" evidence="10">
    <location>
        <begin position="28"/>
        <end position="49"/>
    </location>
</feature>
<sequence length="498" mass="51641">MANEVQATGGAGAAKGTDRLGTERIGRLLLEFSIPAIISMVFNSLYNVVDTAFLGQAFPDGTGVAVTTLALPVMTILMGFSMVAGQGGNALAAIQLGEGRKAQVEKTLGNSAVLLCGLAVLVAVAAVAAIDPVLALIGTSAELWEPTKTFVQIICVGFVFQSLGMGLNNFLRTAGKPNLALGTMVFGTVMCIVLNYLFVLVLGWGVAGSAGATVLGQACGMAPVVWYFAVCKGAPFRLRLSCCRPDARLMGRILTLGLASFVMQVASTVVSVVLNQVVGVYGSQDPIGVTGALAAIGVAQKATLFAITPLIGLIMGAQPIIGYNYGARSWQRVLDALKWASVAGVAIGAFFLVLSHAVPVQIVALFGVTGDLESFAVTALQIYTLLYPLVGFQIVGSSYFQSSGQPLKAAILEMTRQVIFLIPLYLLLPPVLTSVFGLTGLQGVVVSAPVSDGLATLMTTVFVVREVRKLRGLREASRVAVRPAVAAGELGDAAAQQA</sequence>
<dbReference type="PANTHER" id="PTHR43823:SF3">
    <property type="entry name" value="MULTIDRUG EXPORT PROTEIN MEPA"/>
    <property type="match status" value="1"/>
</dbReference>
<feature type="transmembrane region" description="Helical" evidence="10">
    <location>
        <begin position="210"/>
        <end position="230"/>
    </location>
</feature>
<dbReference type="InterPro" id="IPR051327">
    <property type="entry name" value="MATE_MepA_subfamily"/>
</dbReference>
<evidence type="ECO:0000256" key="6">
    <source>
        <dbReference type="ARBA" id="ARBA00022692"/>
    </source>
</evidence>
<feature type="transmembrane region" description="Helical" evidence="10">
    <location>
        <begin position="336"/>
        <end position="355"/>
    </location>
</feature>
<evidence type="ECO:0000313" key="11">
    <source>
        <dbReference type="EMBL" id="RDB62961.1"/>
    </source>
</evidence>
<dbReference type="AlphaFoldDB" id="A0A369LTU4"/>
<keyword evidence="8 10" id="KW-0472">Membrane</keyword>
<dbReference type="NCBIfam" id="TIGR00797">
    <property type="entry name" value="matE"/>
    <property type="match status" value="1"/>
</dbReference>
<protein>
    <recommendedName>
        <fullName evidence="3">Multidrug export protein MepA</fullName>
    </recommendedName>
</protein>